<dbReference type="AlphaFoldDB" id="A0A225W7R7"/>
<gene>
    <name evidence="2" type="ORF">PHMEG_00012847</name>
</gene>
<sequence length="121" mass="13110">MVRVVPGSSGDSQGFHHESNEDATKIKLEPGIEASAEGGSSQTLLSEAGYTQSQSAGRSSENAKEEEVTIRRLRLGRRKPTTTPPTTGVGSKKNKTKARKAKRKVPNSDAEDRDGRTWTEE</sequence>
<protein>
    <submittedName>
        <fullName evidence="2">Uncharacterized protein</fullName>
    </submittedName>
</protein>
<accession>A0A225W7R7</accession>
<evidence type="ECO:0000256" key="1">
    <source>
        <dbReference type="SAM" id="MobiDB-lite"/>
    </source>
</evidence>
<feature type="region of interest" description="Disordered" evidence="1">
    <location>
        <begin position="1"/>
        <end position="121"/>
    </location>
</feature>
<proteinExistence type="predicted"/>
<feature type="compositionally biased region" description="Basic and acidic residues" evidence="1">
    <location>
        <begin position="61"/>
        <end position="70"/>
    </location>
</feature>
<keyword evidence="3" id="KW-1185">Reference proteome</keyword>
<feature type="compositionally biased region" description="Basic residues" evidence="1">
    <location>
        <begin position="71"/>
        <end position="80"/>
    </location>
</feature>
<feature type="compositionally biased region" description="Basic residues" evidence="1">
    <location>
        <begin position="92"/>
        <end position="105"/>
    </location>
</feature>
<dbReference type="EMBL" id="NBNE01001498">
    <property type="protein sequence ID" value="OWZ13766.1"/>
    <property type="molecule type" value="Genomic_DNA"/>
</dbReference>
<feature type="compositionally biased region" description="Polar residues" evidence="1">
    <location>
        <begin position="38"/>
        <end position="60"/>
    </location>
</feature>
<comment type="caution">
    <text evidence="2">The sequence shown here is derived from an EMBL/GenBank/DDBJ whole genome shotgun (WGS) entry which is preliminary data.</text>
</comment>
<feature type="compositionally biased region" description="Basic and acidic residues" evidence="1">
    <location>
        <begin position="14"/>
        <end position="30"/>
    </location>
</feature>
<dbReference type="Proteomes" id="UP000198211">
    <property type="component" value="Unassembled WGS sequence"/>
</dbReference>
<evidence type="ECO:0000313" key="2">
    <source>
        <dbReference type="EMBL" id="OWZ13766.1"/>
    </source>
</evidence>
<reference evidence="3" key="1">
    <citation type="submission" date="2017-03" db="EMBL/GenBank/DDBJ databases">
        <title>Phytopthora megakarya and P. palmivora, two closely related causual agents of cacao black pod achieved similar genome size and gene model numbers by different mechanisms.</title>
        <authorList>
            <person name="Ali S."/>
            <person name="Shao J."/>
            <person name="Larry D.J."/>
            <person name="Kronmiller B."/>
            <person name="Shen D."/>
            <person name="Strem M.D."/>
            <person name="Melnick R.L."/>
            <person name="Guiltinan M.J."/>
            <person name="Tyler B.M."/>
            <person name="Meinhardt L.W."/>
            <person name="Bailey B.A."/>
        </authorList>
    </citation>
    <scope>NUCLEOTIDE SEQUENCE [LARGE SCALE GENOMIC DNA]</scope>
    <source>
        <strain evidence="3">zdho120</strain>
    </source>
</reference>
<evidence type="ECO:0000313" key="3">
    <source>
        <dbReference type="Proteomes" id="UP000198211"/>
    </source>
</evidence>
<name>A0A225W7R7_9STRA</name>
<organism evidence="2 3">
    <name type="scientific">Phytophthora megakarya</name>
    <dbReference type="NCBI Taxonomy" id="4795"/>
    <lineage>
        <taxon>Eukaryota</taxon>
        <taxon>Sar</taxon>
        <taxon>Stramenopiles</taxon>
        <taxon>Oomycota</taxon>
        <taxon>Peronosporomycetes</taxon>
        <taxon>Peronosporales</taxon>
        <taxon>Peronosporaceae</taxon>
        <taxon>Phytophthora</taxon>
    </lineage>
</organism>